<keyword evidence="2" id="KW-1185">Reference proteome</keyword>
<organism evidence="1 2">
    <name type="scientific">Cirrhinus molitorella</name>
    <name type="common">mud carp</name>
    <dbReference type="NCBI Taxonomy" id="172907"/>
    <lineage>
        <taxon>Eukaryota</taxon>
        <taxon>Metazoa</taxon>
        <taxon>Chordata</taxon>
        <taxon>Craniata</taxon>
        <taxon>Vertebrata</taxon>
        <taxon>Euteleostomi</taxon>
        <taxon>Actinopterygii</taxon>
        <taxon>Neopterygii</taxon>
        <taxon>Teleostei</taxon>
        <taxon>Ostariophysi</taxon>
        <taxon>Cypriniformes</taxon>
        <taxon>Cyprinidae</taxon>
        <taxon>Labeoninae</taxon>
        <taxon>Labeonini</taxon>
        <taxon>Cirrhinus</taxon>
    </lineage>
</organism>
<evidence type="ECO:0000313" key="1">
    <source>
        <dbReference type="EMBL" id="KAL1272174.1"/>
    </source>
</evidence>
<dbReference type="Proteomes" id="UP001558613">
    <property type="component" value="Unassembled WGS sequence"/>
</dbReference>
<sequence length="96" mass="11365">MWMDMSEPPCWNDVEACIKYLREKGVPMDDVKCFDQVANLKKFLERCNSDKEFIGLQVHQKWTKYFEKAKEKPCMLLRTTEDCTVRLCTSLSQCKC</sequence>
<protein>
    <submittedName>
        <fullName evidence="1">Uncharacterized protein</fullName>
    </submittedName>
</protein>
<reference evidence="1 2" key="1">
    <citation type="submission" date="2023-09" db="EMBL/GenBank/DDBJ databases">
        <authorList>
            <person name="Wang M."/>
        </authorList>
    </citation>
    <scope>NUCLEOTIDE SEQUENCE [LARGE SCALE GENOMIC DNA]</scope>
    <source>
        <strain evidence="1">GT-2023</strain>
        <tissue evidence="1">Liver</tissue>
    </source>
</reference>
<evidence type="ECO:0000313" key="2">
    <source>
        <dbReference type="Proteomes" id="UP001558613"/>
    </source>
</evidence>
<name>A0ABR3N5F3_9TELE</name>
<gene>
    <name evidence="1" type="ORF">QQF64_031190</name>
</gene>
<dbReference type="EMBL" id="JAYMGO010000007">
    <property type="protein sequence ID" value="KAL1272174.1"/>
    <property type="molecule type" value="Genomic_DNA"/>
</dbReference>
<proteinExistence type="predicted"/>
<accession>A0ABR3N5F3</accession>
<comment type="caution">
    <text evidence="1">The sequence shown here is derived from an EMBL/GenBank/DDBJ whole genome shotgun (WGS) entry which is preliminary data.</text>
</comment>